<sequence>MSLVYSLELHLLLKFRVYITLPNPEITIQGVSSFSTYHKKLCAVL</sequence>
<proteinExistence type="predicted"/>
<dbReference type="AlphaFoldDB" id="A0A941ZY91"/>
<protein>
    <submittedName>
        <fullName evidence="1">Uncharacterized protein</fullName>
    </submittedName>
</protein>
<accession>A0A941ZY91</accession>
<dbReference type="Proteomes" id="UP000722750">
    <property type="component" value="Unassembled WGS sequence"/>
</dbReference>
<evidence type="ECO:0000313" key="1">
    <source>
        <dbReference type="EMBL" id="MBS1257040.1"/>
    </source>
</evidence>
<dbReference type="EMBL" id="JAANXD010000003">
    <property type="protein sequence ID" value="MBS1257040.1"/>
    <property type="molecule type" value="Genomic_DNA"/>
</dbReference>
<reference evidence="1" key="1">
    <citation type="journal article" date="2021" name="ISME J.">
        <title>Fine-scale metabolic discontinuity in a stratified prokaryote microbiome of a Red Sea deep halocline.</title>
        <authorList>
            <person name="Michoud G."/>
            <person name="Ngugi D.K."/>
            <person name="Barozzi A."/>
            <person name="Merlino G."/>
            <person name="Calleja M.L."/>
            <person name="Delgado-Huertas A."/>
            <person name="Moran X.A.G."/>
            <person name="Daffonchio D."/>
        </authorList>
    </citation>
    <scope>NUCLEOTIDE SEQUENCE</scope>
    <source>
        <strain evidence="1">SuakinDeep_MAG55_1</strain>
    </source>
</reference>
<evidence type="ECO:0000313" key="2">
    <source>
        <dbReference type="Proteomes" id="UP000722750"/>
    </source>
</evidence>
<gene>
    <name evidence="1" type="ORF">MAG551_00075</name>
</gene>
<name>A0A941ZY91_9BACT</name>
<organism evidence="1 2">
    <name type="scientific">Candidatus Scalindua arabica</name>
    <dbReference type="NCBI Taxonomy" id="1127984"/>
    <lineage>
        <taxon>Bacteria</taxon>
        <taxon>Pseudomonadati</taxon>
        <taxon>Planctomycetota</taxon>
        <taxon>Candidatus Brocadiia</taxon>
        <taxon>Candidatus Brocadiales</taxon>
        <taxon>Candidatus Scalinduaceae</taxon>
        <taxon>Candidatus Scalindua</taxon>
    </lineage>
</organism>
<comment type="caution">
    <text evidence="1">The sequence shown here is derived from an EMBL/GenBank/DDBJ whole genome shotgun (WGS) entry which is preliminary data.</text>
</comment>